<proteinExistence type="predicted"/>
<sequence>MENIIETADAWTDRVNAKDVEGVLKVSDHNIEMIGQQGTGVGHDTLRQWVENSGIHLETRTRYRKADKVVYEQQGTWQDQRGEVTIYTYMEIKNGKVCEIARYDTLDDAFGSSGLSEEDKI</sequence>
<gene>
    <name evidence="1" type="ORF">ACFSDB_15870</name>
</gene>
<dbReference type="RefSeq" id="WP_204892843.1">
    <property type="nucleotide sequence ID" value="NZ_JBHUFW010000012.1"/>
</dbReference>
<keyword evidence="2" id="KW-1185">Reference proteome</keyword>
<organism evidence="1 2">
    <name type="scientific">Planococcus chinensis</name>
    <dbReference type="NCBI Taxonomy" id="272917"/>
    <lineage>
        <taxon>Bacteria</taxon>
        <taxon>Bacillati</taxon>
        <taxon>Bacillota</taxon>
        <taxon>Bacilli</taxon>
        <taxon>Bacillales</taxon>
        <taxon>Caryophanaceae</taxon>
        <taxon>Planococcus</taxon>
    </lineage>
</organism>
<evidence type="ECO:0000313" key="1">
    <source>
        <dbReference type="EMBL" id="MFD1864380.1"/>
    </source>
</evidence>
<comment type="caution">
    <text evidence="1">The sequence shown here is derived from an EMBL/GenBank/DDBJ whole genome shotgun (WGS) entry which is preliminary data.</text>
</comment>
<dbReference type="SUPFAM" id="SSF54427">
    <property type="entry name" value="NTF2-like"/>
    <property type="match status" value="1"/>
</dbReference>
<dbReference type="Proteomes" id="UP001597273">
    <property type="component" value="Unassembled WGS sequence"/>
</dbReference>
<protein>
    <submittedName>
        <fullName evidence="1">Nuclear transport factor 2 family protein</fullName>
    </submittedName>
</protein>
<dbReference type="EMBL" id="JBHUFW010000012">
    <property type="protein sequence ID" value="MFD1864380.1"/>
    <property type="molecule type" value="Genomic_DNA"/>
</dbReference>
<reference evidence="2" key="1">
    <citation type="journal article" date="2019" name="Int. J. Syst. Evol. Microbiol.">
        <title>The Global Catalogue of Microorganisms (GCM) 10K type strain sequencing project: providing services to taxonomists for standard genome sequencing and annotation.</title>
        <authorList>
            <consortium name="The Broad Institute Genomics Platform"/>
            <consortium name="The Broad Institute Genome Sequencing Center for Infectious Disease"/>
            <person name="Wu L."/>
            <person name="Ma J."/>
        </authorList>
    </citation>
    <scope>NUCLEOTIDE SEQUENCE [LARGE SCALE GENOMIC DNA]</scope>
    <source>
        <strain evidence="2">CGMCC 1.15475</strain>
    </source>
</reference>
<dbReference type="Gene3D" id="3.10.450.50">
    <property type="match status" value="1"/>
</dbReference>
<dbReference type="InterPro" id="IPR032710">
    <property type="entry name" value="NTF2-like_dom_sf"/>
</dbReference>
<name>A0ABW4QM05_9BACL</name>
<evidence type="ECO:0000313" key="2">
    <source>
        <dbReference type="Proteomes" id="UP001597273"/>
    </source>
</evidence>
<accession>A0ABW4QM05</accession>